<dbReference type="Pfam" id="PF21328">
    <property type="entry name" value="Gp44_lid"/>
    <property type="match status" value="1"/>
</dbReference>
<organism evidence="6 7">
    <name type="scientific">Yersinia phage vB_YenM_TG1</name>
    <dbReference type="NCBI Taxonomy" id="1589265"/>
    <lineage>
        <taxon>Viruses</taxon>
        <taxon>Duplodnaviria</taxon>
        <taxon>Heunggongvirae</taxon>
        <taxon>Uroviricota</taxon>
        <taxon>Caudoviricetes</taxon>
        <taxon>Pantevenvirales</taxon>
        <taxon>Straboviridae</taxon>
        <taxon>Tevenvirinae</taxon>
        <taxon>Tegunavirus</taxon>
        <taxon>Tegunavirus yenmtg1</taxon>
    </lineage>
</organism>
<dbReference type="InterPro" id="IPR048817">
    <property type="entry name" value="Gp44_C"/>
</dbReference>
<dbReference type="GO" id="GO:0003677">
    <property type="term" value="F:DNA binding"/>
    <property type="evidence" value="ECO:0007669"/>
    <property type="project" value="UniProtKB-UniRule"/>
</dbReference>
<feature type="binding site" evidence="4">
    <location>
        <begin position="13"/>
        <end position="16"/>
    </location>
    <ligand>
        <name>ATP</name>
        <dbReference type="ChEBI" id="CHEBI:30616"/>
    </ligand>
</feature>
<dbReference type="SUPFAM" id="SSF52540">
    <property type="entry name" value="P-loop containing nucleoside triphosphate hydrolases"/>
    <property type="match status" value="1"/>
</dbReference>
<dbReference type="EC" id="3.6.4.-" evidence="4"/>
<dbReference type="Pfam" id="PF00004">
    <property type="entry name" value="AAA"/>
    <property type="match status" value="1"/>
</dbReference>
<dbReference type="InterPro" id="IPR050238">
    <property type="entry name" value="DNA_Rep/Repair_Clamp_Loader"/>
</dbReference>
<dbReference type="InterPro" id="IPR003593">
    <property type="entry name" value="AAA+_ATPase"/>
</dbReference>
<evidence type="ECO:0000313" key="6">
    <source>
        <dbReference type="EMBL" id="AJD81868.1"/>
    </source>
</evidence>
<dbReference type="InterPro" id="IPR046388">
    <property type="entry name" value="T4_Clamp_Loader_L"/>
</dbReference>
<evidence type="ECO:0000259" key="5">
    <source>
        <dbReference type="SMART" id="SM00382"/>
    </source>
</evidence>
<evidence type="ECO:0000256" key="3">
    <source>
        <dbReference type="ARBA" id="ARBA00022840"/>
    </source>
</evidence>
<comment type="function">
    <text evidence="4">Forms the sliding-clamp-loader together with the small subunit. Functions as an ATPase enzyme. The clamp loader holds the clamp in an open conformation and places it onto the DNA. 4 ATP molecules must bind to the sliding-clamp-loader before the latter can open the sliding clamp. ATP hydrolysis triggers the detachment of the sliding clamp from the sliding-clamp-loader, freeing the sliding clamp to track along DNA.</text>
</comment>
<evidence type="ECO:0000256" key="4">
    <source>
        <dbReference type="HAMAP-Rule" id="MF_04162"/>
    </source>
</evidence>
<comment type="subunit">
    <text evidence="4">The sliding-clamp-loader consists of 4 large subunits and 1 small subunit. Interacts with the sliding clamp; this interaction allows the sliding-clamp-loader to open the sliding clamp. Part of the replicase complex that includes the DNA polymerase, the polymerase clamp, the clamp loader complex, the single-stranded DNA binding protein, the primase, the helicase and the helicase assembly factor.</text>
</comment>
<comment type="similarity">
    <text evidence="4">Belongs to the Tevenvirinae sliding-clamp-loader large subunit family.</text>
</comment>
<dbReference type="PANTHER" id="PTHR11669">
    <property type="entry name" value="REPLICATION FACTOR C / DNA POLYMERASE III GAMMA-TAU SUBUNIT"/>
    <property type="match status" value="1"/>
</dbReference>
<keyword evidence="4" id="KW-0378">Hydrolase</keyword>
<dbReference type="PANTHER" id="PTHR11669:SF20">
    <property type="entry name" value="REPLICATION FACTOR C SUBUNIT 4"/>
    <property type="match status" value="1"/>
</dbReference>
<sequence>MQIATNNDEHIFEQKYRPQTIDDCILPAEDKAMFKALVKKGTLPHLILQSNSPGTGKTTVAKALCNDTNADMMFVNGADCLINFVRTELTRFASSGSIDGRKKVIVIDEFDRGSHVAESQKHLRAFMETYSHNCTIIITANNLEGIIKPLQDRAQVIKFGLATDADKNAMMKEMIYRCVDICKNENIEIQDMKVIAALVKKNFPSLRKTVNDLDRYSYKGVIDSGILSAVVVERGTINEVIEALKDKNIKDLRSLAPRYAADYANFVEKLSNELYEVINKSSKIRLYELIGESNQYYGLAANIEIHIAYLLIRLAVEMQWQ</sequence>
<dbReference type="Gene3D" id="3.40.50.300">
    <property type="entry name" value="P-loop containing nucleotide triphosphate hydrolases"/>
    <property type="match status" value="1"/>
</dbReference>
<feature type="binding site" evidence="4">
    <location>
        <position position="25"/>
    </location>
    <ligand>
        <name>ATP</name>
        <dbReference type="ChEBI" id="CHEBI:30616"/>
    </ligand>
</feature>
<proteinExistence type="inferred from homology"/>
<dbReference type="SMART" id="SM00382">
    <property type="entry name" value="AAA"/>
    <property type="match status" value="1"/>
</dbReference>
<accession>A0A0B4ZZ96</accession>
<feature type="binding site" evidence="4">
    <location>
        <begin position="54"/>
        <end position="59"/>
    </location>
    <ligand>
        <name>ATP</name>
        <dbReference type="ChEBI" id="CHEBI:30616"/>
    </ligand>
</feature>
<name>A0A0B4ZZ96_9CAUD</name>
<protein>
    <recommendedName>
        <fullName evidence="4">Sliding-clamp-loader large subunit</fullName>
        <ecNumber evidence="4">3.6.4.-</ecNumber>
    </recommendedName>
    <alternativeName>
        <fullName evidence="4">Clamp loader gp44 subunit</fullName>
    </alternativeName>
</protein>
<dbReference type="EMBL" id="KP202158">
    <property type="protein sequence ID" value="AJD81868.1"/>
    <property type="molecule type" value="Genomic_DNA"/>
</dbReference>
<dbReference type="GO" id="GO:0006281">
    <property type="term" value="P:DNA repair"/>
    <property type="evidence" value="ECO:0007669"/>
    <property type="project" value="TreeGrafter"/>
</dbReference>
<dbReference type="GeneID" id="26627382"/>
<dbReference type="InterPro" id="IPR027417">
    <property type="entry name" value="P-loop_NTPase"/>
</dbReference>
<dbReference type="GO" id="GO:0005524">
    <property type="term" value="F:ATP binding"/>
    <property type="evidence" value="ECO:0007669"/>
    <property type="project" value="UniProtKB-UniRule"/>
</dbReference>
<dbReference type="Proteomes" id="UP000031805">
    <property type="component" value="Segment"/>
</dbReference>
<keyword evidence="4" id="KW-0238">DNA-binding</keyword>
<keyword evidence="7" id="KW-1185">Reference proteome</keyword>
<dbReference type="InterPro" id="IPR003959">
    <property type="entry name" value="ATPase_AAA_core"/>
</dbReference>
<keyword evidence="2 4" id="KW-0547">Nucleotide-binding</keyword>
<dbReference type="Gene3D" id="1.10.8.60">
    <property type="match status" value="1"/>
</dbReference>
<dbReference type="CDD" id="cd00009">
    <property type="entry name" value="AAA"/>
    <property type="match status" value="1"/>
</dbReference>
<gene>
    <name evidence="6" type="ORF">YenMTG1_060</name>
</gene>
<evidence type="ECO:0000256" key="2">
    <source>
        <dbReference type="ARBA" id="ARBA00022741"/>
    </source>
</evidence>
<dbReference type="HAMAP" id="MF_04162">
    <property type="entry name" value="T4_Clamp_Loader_L"/>
    <property type="match status" value="1"/>
</dbReference>
<evidence type="ECO:0000313" key="7">
    <source>
        <dbReference type="Proteomes" id="UP000031805"/>
    </source>
</evidence>
<dbReference type="RefSeq" id="YP_009200321.1">
    <property type="nucleotide sequence ID" value="NC_028820.1"/>
</dbReference>
<dbReference type="InterPro" id="IPR048815">
    <property type="entry name" value="Gp44_lid"/>
</dbReference>
<dbReference type="GO" id="GO:0006261">
    <property type="term" value="P:DNA-templated DNA replication"/>
    <property type="evidence" value="ECO:0007669"/>
    <property type="project" value="TreeGrafter"/>
</dbReference>
<reference evidence="6 7" key="1">
    <citation type="submission" date="2014-11" db="EMBL/GenBank/DDBJ databases">
        <title>Complete genome sequence of vB_YenM_TG1, a broad host range bacteriophage which infects Yersinia enterocolitica.</title>
        <authorList>
            <person name="Leon-Velarde C.G."/>
            <person name="Kropinski A.M."/>
            <person name="Chen S."/>
            <person name="Griffiths M.W."/>
            <person name="Odumeru J.A."/>
        </authorList>
    </citation>
    <scope>NUCLEOTIDE SEQUENCE [LARGE SCALE GENOMIC DNA]</scope>
</reference>
<dbReference type="Pfam" id="PF21429">
    <property type="entry name" value="Gp44_C"/>
    <property type="match status" value="1"/>
</dbReference>
<dbReference type="GO" id="GO:0003689">
    <property type="term" value="F:DNA clamp loader activity"/>
    <property type="evidence" value="ECO:0007669"/>
    <property type="project" value="UniProtKB-UniRule"/>
</dbReference>
<keyword evidence="4" id="KW-1194">Viral DNA replication</keyword>
<dbReference type="GO" id="GO:0039693">
    <property type="term" value="P:viral DNA genome replication"/>
    <property type="evidence" value="ECO:0007669"/>
    <property type="project" value="UniProtKB-UniRule"/>
</dbReference>
<feature type="binding site" evidence="4">
    <location>
        <position position="207"/>
    </location>
    <ligand>
        <name>ATP</name>
        <dbReference type="ChEBI" id="CHEBI:30616"/>
    </ligand>
</feature>
<feature type="domain" description="AAA+ ATPase" evidence="5">
    <location>
        <begin position="42"/>
        <end position="163"/>
    </location>
</feature>
<keyword evidence="3 4" id="KW-0067">ATP-binding</keyword>
<dbReference type="GO" id="GO:0016887">
    <property type="term" value="F:ATP hydrolysis activity"/>
    <property type="evidence" value="ECO:0007669"/>
    <property type="project" value="UniProtKB-UniRule"/>
</dbReference>
<dbReference type="KEGG" id="vg:26627382"/>
<evidence type="ECO:0000256" key="1">
    <source>
        <dbReference type="ARBA" id="ARBA00022705"/>
    </source>
</evidence>
<dbReference type="Gene3D" id="1.20.272.10">
    <property type="match status" value="1"/>
</dbReference>
<keyword evidence="1" id="KW-0235">DNA replication</keyword>